<evidence type="ECO:0000313" key="7">
    <source>
        <dbReference type="EMBL" id="USS01876.1"/>
    </source>
</evidence>
<evidence type="ECO:0000313" key="6">
    <source>
        <dbReference type="EMBL" id="AYE35280.1"/>
    </source>
</evidence>
<dbReference type="GO" id="GO:0016887">
    <property type="term" value="F:ATP hydrolysis activity"/>
    <property type="evidence" value="ECO:0007669"/>
    <property type="project" value="InterPro"/>
</dbReference>
<evidence type="ECO:0000256" key="1">
    <source>
        <dbReference type="ARBA" id="ARBA00006930"/>
    </source>
</evidence>
<name>A0A9N7PK52_CLOSE</name>
<dbReference type="EMBL" id="CP023671">
    <property type="protein sequence ID" value="AYE35280.1"/>
    <property type="molecule type" value="Genomic_DNA"/>
</dbReference>
<feature type="coiled-coil region" evidence="4">
    <location>
        <begin position="500"/>
        <end position="527"/>
    </location>
</feature>
<dbReference type="InterPro" id="IPR038729">
    <property type="entry name" value="Rad50/SbcC_AAA"/>
</dbReference>
<reference evidence="6 8" key="1">
    <citation type="submission" date="2017-09" db="EMBL/GenBank/DDBJ databases">
        <authorList>
            <person name="Thomas P."/>
            <person name="Seyboldt C."/>
        </authorList>
    </citation>
    <scope>NUCLEOTIDE SEQUENCE [LARGE SCALE GENOMIC DNA]</scope>
    <source>
        <strain evidence="6 8">DSM 7534</strain>
    </source>
</reference>
<dbReference type="EMBL" id="CP099799">
    <property type="protein sequence ID" value="USS01876.1"/>
    <property type="molecule type" value="Genomic_DNA"/>
</dbReference>
<dbReference type="PANTHER" id="PTHR32114:SF2">
    <property type="entry name" value="ABC TRANSPORTER ABCH.3"/>
    <property type="match status" value="1"/>
</dbReference>
<sequence length="640" mass="74762">MEIKLKRLRLKNFKGIKERIIEFNEITNIFGENGTGKTTIFDAFTWVMFDKDSKDRKDFDIKTLDIGGQVIPYLDHQVTATIEVDGSEIIFDKLYKEKWVKKRGFAERSFDGHETLYTINDIPVKKAEYNSKVNELLAENTFKLISNPLYFNTLNWKNRREILMDIIGDIDSDRVIAYNEKLKPLEGELQDGIENFSKTVKAKIKRLKDQVKSIPYRVDELNNSIVEHDFIELEKEKLVLLKEIKKNDDMLQDGNKANDEYFKLKEDLYELKKEFRNKEEEARLEAAEPVKSLERKIRALENEILDRESYIESLERKKENEIKNIDIFNKKVIELRSNFKEEKEKEFIFNERLTYCPTCKRQYETNDIEHIKEDQFNSFCHDKQSKLENISKKGHELNSNKKIAEEKLTELEKQITEEKDLLEADQTSLKMAKEKLSNVSTISEIKFDGMEELKSNILDLEIALTNFSSKDNNAAFKDKKKSLECELSLINKKLYQKEVNNENRKRISVLEAEERELSEKIAKLEGQEFLGEQFIKTKVELLESTINEKFENVNFKLFDIQINGGLNETCEALIDGVPFSNANTASQINAGIDIINTLSRHYNVTAPIFIDNRESVNNIIKTNSQVINLVVSQDKELRVE</sequence>
<dbReference type="PANTHER" id="PTHR32114">
    <property type="entry name" value="ABC TRANSPORTER ABCH.3"/>
    <property type="match status" value="1"/>
</dbReference>
<dbReference type="InterPro" id="IPR027417">
    <property type="entry name" value="P-loop_NTPase"/>
</dbReference>
<dbReference type="Pfam" id="PF13476">
    <property type="entry name" value="AAA_23"/>
    <property type="match status" value="1"/>
</dbReference>
<evidence type="ECO:0000256" key="2">
    <source>
        <dbReference type="ARBA" id="ARBA00011322"/>
    </source>
</evidence>
<dbReference type="AlphaFoldDB" id="A0A9N7PK52"/>
<organism evidence="6 8">
    <name type="scientific">Clostridium septicum</name>
    <dbReference type="NCBI Taxonomy" id="1504"/>
    <lineage>
        <taxon>Bacteria</taxon>
        <taxon>Bacillati</taxon>
        <taxon>Bacillota</taxon>
        <taxon>Clostridia</taxon>
        <taxon>Eubacteriales</taxon>
        <taxon>Clostridiaceae</taxon>
        <taxon>Clostridium</taxon>
    </lineage>
</organism>
<protein>
    <recommendedName>
        <fullName evidence="3">Nuclease SbcCD subunit C</fullName>
    </recommendedName>
</protein>
<comment type="subunit">
    <text evidence="2">Heterodimer of SbcC and SbcD.</text>
</comment>
<keyword evidence="9" id="KW-1185">Reference proteome</keyword>
<keyword evidence="4" id="KW-0175">Coiled coil</keyword>
<gene>
    <name evidence="6" type="ORF">CP523_13075</name>
    <name evidence="7" type="ORF">NH397_05455</name>
</gene>
<comment type="similarity">
    <text evidence="1">Belongs to the SMC family. SbcC subfamily.</text>
</comment>
<feature type="coiled-coil region" evidence="4">
    <location>
        <begin position="387"/>
        <end position="470"/>
    </location>
</feature>
<reference evidence="7" key="2">
    <citation type="submission" date="2022-06" db="EMBL/GenBank/DDBJ databases">
        <authorList>
            <person name="Holder M.E."/>
            <person name="Ajami N.J."/>
            <person name="Petrosino J.F."/>
        </authorList>
    </citation>
    <scope>NUCLEOTIDE SEQUENCE</scope>
    <source>
        <strain evidence="7">RMA 8861</strain>
    </source>
</reference>
<dbReference type="OrthoDB" id="1698838at2"/>
<dbReference type="GO" id="GO:0006302">
    <property type="term" value="P:double-strand break repair"/>
    <property type="evidence" value="ECO:0007669"/>
    <property type="project" value="InterPro"/>
</dbReference>
<evidence type="ECO:0000313" key="9">
    <source>
        <dbReference type="Proteomes" id="UP001055437"/>
    </source>
</evidence>
<evidence type="ECO:0000313" key="8">
    <source>
        <dbReference type="Proteomes" id="UP000280586"/>
    </source>
</evidence>
<evidence type="ECO:0000256" key="3">
    <source>
        <dbReference type="ARBA" id="ARBA00013368"/>
    </source>
</evidence>
<feature type="coiled-coil region" evidence="4">
    <location>
        <begin position="261"/>
        <end position="331"/>
    </location>
</feature>
<dbReference type="Gene3D" id="3.40.50.300">
    <property type="entry name" value="P-loop containing nucleotide triphosphate hydrolases"/>
    <property type="match status" value="1"/>
</dbReference>
<accession>A0A9N7PK52</accession>
<dbReference type="Proteomes" id="UP000280586">
    <property type="component" value="Chromosome"/>
</dbReference>
<dbReference type="GeneID" id="303561618"/>
<dbReference type="Proteomes" id="UP001055437">
    <property type="component" value="Chromosome"/>
</dbReference>
<evidence type="ECO:0000256" key="4">
    <source>
        <dbReference type="SAM" id="Coils"/>
    </source>
</evidence>
<feature type="domain" description="Rad50/SbcC-type AAA" evidence="5">
    <location>
        <begin position="7"/>
        <end position="312"/>
    </location>
</feature>
<dbReference type="KEGG" id="csep:CP523_13075"/>
<evidence type="ECO:0000259" key="5">
    <source>
        <dbReference type="Pfam" id="PF13476"/>
    </source>
</evidence>
<dbReference type="SUPFAM" id="SSF52540">
    <property type="entry name" value="P-loop containing nucleoside triphosphate hydrolases"/>
    <property type="match status" value="1"/>
</dbReference>
<dbReference type="RefSeq" id="WP_066677838.1">
    <property type="nucleotide sequence ID" value="NZ_CABMIZ010000032.1"/>
</dbReference>
<proteinExistence type="inferred from homology"/>